<dbReference type="NCBIfam" id="NF001095">
    <property type="entry name" value="PRK00124.1"/>
    <property type="match status" value="1"/>
</dbReference>
<comment type="similarity">
    <text evidence="1 2">Belongs to the UPF0178 family.</text>
</comment>
<accession>A0A369BHC3</accession>
<protein>
    <recommendedName>
        <fullName evidence="2">UPF0178 protein DFR58_101165</fullName>
    </recommendedName>
</protein>
<dbReference type="OrthoDB" id="9798918at2"/>
<dbReference type="Pfam" id="PF02639">
    <property type="entry name" value="DUF188"/>
    <property type="match status" value="1"/>
</dbReference>
<dbReference type="Proteomes" id="UP000253034">
    <property type="component" value="Unassembled WGS sequence"/>
</dbReference>
<sequence length="143" mass="15926">MRILVDADACPVKHIIVRLAKKRKVQVAMFIDTSHEINDGYSEVIVVDKQRDSADIALINMANMHDIIVTQDYGLAAMVLGKGARAINQNGMIYSSGNMDRLLFERHLSQKVRRGGGRTTGPKKRTKADDERFEAVLGEMLEG</sequence>
<dbReference type="AlphaFoldDB" id="A0A369BHC3"/>
<evidence type="ECO:0000313" key="3">
    <source>
        <dbReference type="EMBL" id="RCX20962.1"/>
    </source>
</evidence>
<name>A0A369BHC3_9FIRM</name>
<evidence type="ECO:0000256" key="1">
    <source>
        <dbReference type="ARBA" id="ARBA00008522"/>
    </source>
</evidence>
<dbReference type="RefSeq" id="WP_114295908.1">
    <property type="nucleotide sequence ID" value="NZ_QPJT01000001.1"/>
</dbReference>
<keyword evidence="4" id="KW-1185">Reference proteome</keyword>
<organism evidence="3 4">
    <name type="scientific">Anaerobacterium chartisolvens</name>
    <dbReference type="NCBI Taxonomy" id="1297424"/>
    <lineage>
        <taxon>Bacteria</taxon>
        <taxon>Bacillati</taxon>
        <taxon>Bacillota</taxon>
        <taxon>Clostridia</taxon>
        <taxon>Eubacteriales</taxon>
        <taxon>Oscillospiraceae</taxon>
        <taxon>Anaerobacterium</taxon>
    </lineage>
</organism>
<dbReference type="HAMAP" id="MF_00489">
    <property type="entry name" value="UPF0178"/>
    <property type="match status" value="1"/>
</dbReference>
<dbReference type="PANTHER" id="PTHR35146">
    <property type="entry name" value="UPF0178 PROTEIN YAII"/>
    <property type="match status" value="1"/>
</dbReference>
<dbReference type="PANTHER" id="PTHR35146:SF1">
    <property type="entry name" value="UPF0178 PROTEIN YAII"/>
    <property type="match status" value="1"/>
</dbReference>
<evidence type="ECO:0000256" key="2">
    <source>
        <dbReference type="HAMAP-Rule" id="MF_00489"/>
    </source>
</evidence>
<evidence type="ECO:0000313" key="4">
    <source>
        <dbReference type="Proteomes" id="UP000253034"/>
    </source>
</evidence>
<gene>
    <name evidence="3" type="ORF">DFR58_101165</name>
</gene>
<dbReference type="EMBL" id="QPJT01000001">
    <property type="protein sequence ID" value="RCX20962.1"/>
    <property type="molecule type" value="Genomic_DNA"/>
</dbReference>
<proteinExistence type="inferred from homology"/>
<dbReference type="InterPro" id="IPR003791">
    <property type="entry name" value="UPF0178"/>
</dbReference>
<reference evidence="3 4" key="1">
    <citation type="submission" date="2018-07" db="EMBL/GenBank/DDBJ databases">
        <title>Genomic Encyclopedia of Type Strains, Phase IV (KMG-IV): sequencing the most valuable type-strain genomes for metagenomic binning, comparative biology and taxonomic classification.</title>
        <authorList>
            <person name="Goeker M."/>
        </authorList>
    </citation>
    <scope>NUCLEOTIDE SEQUENCE [LARGE SCALE GENOMIC DNA]</scope>
    <source>
        <strain evidence="3 4">DSM 27016</strain>
    </source>
</reference>
<comment type="caution">
    <text evidence="3">The sequence shown here is derived from an EMBL/GenBank/DDBJ whole genome shotgun (WGS) entry which is preliminary data.</text>
</comment>